<evidence type="ECO:0000313" key="2">
    <source>
        <dbReference type="Proteomes" id="UP000479710"/>
    </source>
</evidence>
<dbReference type="Proteomes" id="UP000479710">
    <property type="component" value="Unassembled WGS sequence"/>
</dbReference>
<accession>A0A6G1CI28</accession>
<proteinExistence type="predicted"/>
<name>A0A6G1CI28_9ORYZ</name>
<gene>
    <name evidence="1" type="ORF">E2562_024170</name>
</gene>
<keyword evidence="2" id="KW-1185">Reference proteome</keyword>
<organism evidence="1 2">
    <name type="scientific">Oryza meyeriana var. granulata</name>
    <dbReference type="NCBI Taxonomy" id="110450"/>
    <lineage>
        <taxon>Eukaryota</taxon>
        <taxon>Viridiplantae</taxon>
        <taxon>Streptophyta</taxon>
        <taxon>Embryophyta</taxon>
        <taxon>Tracheophyta</taxon>
        <taxon>Spermatophyta</taxon>
        <taxon>Magnoliopsida</taxon>
        <taxon>Liliopsida</taxon>
        <taxon>Poales</taxon>
        <taxon>Poaceae</taxon>
        <taxon>BOP clade</taxon>
        <taxon>Oryzoideae</taxon>
        <taxon>Oryzeae</taxon>
        <taxon>Oryzinae</taxon>
        <taxon>Oryza</taxon>
        <taxon>Oryza meyeriana</taxon>
    </lineage>
</organism>
<reference evidence="1 2" key="1">
    <citation type="submission" date="2019-11" db="EMBL/GenBank/DDBJ databases">
        <title>Whole genome sequence of Oryza granulata.</title>
        <authorList>
            <person name="Li W."/>
        </authorList>
    </citation>
    <scope>NUCLEOTIDE SEQUENCE [LARGE SCALE GENOMIC DNA]</scope>
    <source>
        <strain evidence="2">cv. Menghai</strain>
        <tissue evidence="1">Leaf</tissue>
    </source>
</reference>
<sequence>MVGAREYGVGAPLSKLDIFVPGPRRGREIECCIRQIEGQSVQINRTDRVLLVSASRCPAPTRKQQHRLAATGLPVSTSQARRSRLALVPAAGVHSVRLHGAAAPRRQHVCAGLPPAPVLVGMR</sequence>
<dbReference type="AlphaFoldDB" id="A0A6G1CI28"/>
<protein>
    <submittedName>
        <fullName evidence="1">Uncharacterized protein</fullName>
    </submittedName>
</protein>
<comment type="caution">
    <text evidence="1">The sequence shown here is derived from an EMBL/GenBank/DDBJ whole genome shotgun (WGS) entry which is preliminary data.</text>
</comment>
<dbReference type="EMBL" id="SPHZ02000009">
    <property type="protein sequence ID" value="KAF0899796.1"/>
    <property type="molecule type" value="Genomic_DNA"/>
</dbReference>
<evidence type="ECO:0000313" key="1">
    <source>
        <dbReference type="EMBL" id="KAF0899796.1"/>
    </source>
</evidence>